<evidence type="ECO:0000313" key="6">
    <source>
        <dbReference type="EMBL" id="SFS53499.1"/>
    </source>
</evidence>
<dbReference type="InterPro" id="IPR004843">
    <property type="entry name" value="Calcineurin-like_PHP"/>
</dbReference>
<dbReference type="Pfam" id="PF00149">
    <property type="entry name" value="Metallophos"/>
    <property type="match status" value="1"/>
</dbReference>
<dbReference type="SUPFAM" id="SSF56300">
    <property type="entry name" value="Metallo-dependent phosphatases"/>
    <property type="match status" value="1"/>
</dbReference>
<keyword evidence="2" id="KW-0378">Hydrolase</keyword>
<dbReference type="GO" id="GO:0046872">
    <property type="term" value="F:metal ion binding"/>
    <property type="evidence" value="ECO:0007669"/>
    <property type="project" value="UniProtKB-KW"/>
</dbReference>
<evidence type="ECO:0000256" key="3">
    <source>
        <dbReference type="ARBA" id="ARBA00023004"/>
    </source>
</evidence>
<dbReference type="OrthoDB" id="651281at2"/>
<evidence type="ECO:0000313" key="7">
    <source>
        <dbReference type="Proteomes" id="UP000199239"/>
    </source>
</evidence>
<accession>A0A1I6QM19</accession>
<reference evidence="7" key="1">
    <citation type="submission" date="2016-10" db="EMBL/GenBank/DDBJ databases">
        <authorList>
            <person name="Varghese N."/>
            <person name="Submissions S."/>
        </authorList>
    </citation>
    <scope>NUCLEOTIDE SEQUENCE [LARGE SCALE GENOMIC DNA]</scope>
    <source>
        <strain evidence="7">DSM 23422</strain>
    </source>
</reference>
<evidence type="ECO:0000256" key="2">
    <source>
        <dbReference type="ARBA" id="ARBA00022801"/>
    </source>
</evidence>
<protein>
    <submittedName>
        <fullName evidence="6">3',5'-cyclic AMP phosphodiesterase CpdA</fullName>
    </submittedName>
</protein>
<dbReference type="CDD" id="cd07402">
    <property type="entry name" value="MPP_GpdQ"/>
    <property type="match status" value="1"/>
</dbReference>
<keyword evidence="1" id="KW-0479">Metal-binding</keyword>
<dbReference type="STRING" id="394264.SAMN04488040_0799"/>
<dbReference type="RefSeq" id="WP_093915001.1">
    <property type="nucleotide sequence ID" value="NZ_FPAJ01000001.1"/>
</dbReference>
<proteinExistence type="inferred from homology"/>
<dbReference type="InterPro" id="IPR050884">
    <property type="entry name" value="CNP_phosphodiesterase-III"/>
</dbReference>
<evidence type="ECO:0000259" key="5">
    <source>
        <dbReference type="Pfam" id="PF00149"/>
    </source>
</evidence>
<dbReference type="GO" id="GO:0004112">
    <property type="term" value="F:cyclic-nucleotide phosphodiesterase activity"/>
    <property type="evidence" value="ECO:0007669"/>
    <property type="project" value="InterPro"/>
</dbReference>
<dbReference type="Proteomes" id="UP000199239">
    <property type="component" value="Unassembled WGS sequence"/>
</dbReference>
<comment type="similarity">
    <text evidence="4">Belongs to the cyclic nucleotide phosphodiesterase class-III family.</text>
</comment>
<feature type="domain" description="Calcineurin-like phosphoesterase" evidence="5">
    <location>
        <begin position="3"/>
        <end position="195"/>
    </location>
</feature>
<gene>
    <name evidence="6" type="ORF">SAMN04488040_0799</name>
</gene>
<organism evidence="6 7">
    <name type="scientific">Sulfitobacter marinus</name>
    <dbReference type="NCBI Taxonomy" id="394264"/>
    <lineage>
        <taxon>Bacteria</taxon>
        <taxon>Pseudomonadati</taxon>
        <taxon>Pseudomonadota</taxon>
        <taxon>Alphaproteobacteria</taxon>
        <taxon>Rhodobacterales</taxon>
        <taxon>Roseobacteraceae</taxon>
        <taxon>Sulfitobacter</taxon>
    </lineage>
</organism>
<dbReference type="AlphaFoldDB" id="A0A1I6QM19"/>
<keyword evidence="7" id="KW-1185">Reference proteome</keyword>
<name>A0A1I6QM19_9RHOB</name>
<dbReference type="InterPro" id="IPR029052">
    <property type="entry name" value="Metallo-depent_PP-like"/>
</dbReference>
<dbReference type="Gene3D" id="3.60.21.10">
    <property type="match status" value="1"/>
</dbReference>
<evidence type="ECO:0000256" key="4">
    <source>
        <dbReference type="ARBA" id="ARBA00025742"/>
    </source>
</evidence>
<dbReference type="EMBL" id="FPAJ01000001">
    <property type="protein sequence ID" value="SFS53499.1"/>
    <property type="molecule type" value="Genomic_DNA"/>
</dbReference>
<keyword evidence="3" id="KW-0408">Iron</keyword>
<sequence>MLKTIWMSDPHFSDEDDILGHDPRVRLENALDHINGNHSDASFCVISGDMVNQATQENYEAISKLLEKLDVPLLPMVGNHDDRKLFRKNLSLPDACMKEFIQFSVSTPSGLIVCLDTLKVGSDAGELCEERLDWLRNLLENNVGKPVYIFMHHPPMAVGLPMQDTDGLADGDVFLELVSKYDCVKYLFIGHVHRPISGTIRGVPFSTMRSILYQAPAPRPQWNWDTFTPSEEAPNIGVITISDLGVNLQYEQFCRFEEGIYLK</sequence>
<dbReference type="InterPro" id="IPR026575">
    <property type="entry name" value="GpdQ/CpdA-like"/>
</dbReference>
<evidence type="ECO:0000256" key="1">
    <source>
        <dbReference type="ARBA" id="ARBA00022723"/>
    </source>
</evidence>
<dbReference type="PANTHER" id="PTHR42988">
    <property type="entry name" value="PHOSPHOHYDROLASE"/>
    <property type="match status" value="1"/>
</dbReference>
<dbReference type="PANTHER" id="PTHR42988:SF2">
    <property type="entry name" value="CYCLIC NUCLEOTIDE PHOSPHODIESTERASE CBUA0032-RELATED"/>
    <property type="match status" value="1"/>
</dbReference>